<name>A0A1Y1LPK7_PHOPY</name>
<dbReference type="EMBL" id="GEZM01050340">
    <property type="protein sequence ID" value="JAV75614.1"/>
    <property type="molecule type" value="Transcribed_RNA"/>
</dbReference>
<evidence type="ECO:0000313" key="1">
    <source>
        <dbReference type="EMBL" id="JAV75614.1"/>
    </source>
</evidence>
<proteinExistence type="predicted"/>
<protein>
    <submittedName>
        <fullName evidence="1">Uncharacterized protein</fullName>
    </submittedName>
</protein>
<sequence length="166" mass="17758">MAGPWTEGFKDVSLQRAHLIYQAMLNNFTHKKQVGPSSDHAGASLDNSRSFLGPKNTAEAGDGTESVQLFAFRHGDFRAGLRGESSDGHVFAGRYHFTVECIDMSVTGICGRASGVWRLVDVFAVNVDCIRLEGGSAIATTGIALLKAEELQFGLDSVDEALAHDG</sequence>
<reference evidence="1" key="1">
    <citation type="journal article" date="2016" name="Sci. Rep.">
        <title>Molecular characterization of firefly nuptial gifts: a multi-omics approach sheds light on postcopulatory sexual selection.</title>
        <authorList>
            <person name="Al-Wathiqui N."/>
            <person name="Fallon T.R."/>
            <person name="South A."/>
            <person name="Weng J.K."/>
            <person name="Lewis S.M."/>
        </authorList>
    </citation>
    <scope>NUCLEOTIDE SEQUENCE</scope>
</reference>
<accession>A0A1Y1LPK7</accession>
<organism evidence="1">
    <name type="scientific">Photinus pyralis</name>
    <name type="common">Common eastern firefly</name>
    <name type="synonym">Lampyris pyralis</name>
    <dbReference type="NCBI Taxonomy" id="7054"/>
    <lineage>
        <taxon>Eukaryota</taxon>
        <taxon>Metazoa</taxon>
        <taxon>Ecdysozoa</taxon>
        <taxon>Arthropoda</taxon>
        <taxon>Hexapoda</taxon>
        <taxon>Insecta</taxon>
        <taxon>Pterygota</taxon>
        <taxon>Neoptera</taxon>
        <taxon>Endopterygota</taxon>
        <taxon>Coleoptera</taxon>
        <taxon>Polyphaga</taxon>
        <taxon>Elateriformia</taxon>
        <taxon>Elateroidea</taxon>
        <taxon>Lampyridae</taxon>
        <taxon>Lampyrinae</taxon>
        <taxon>Photinus</taxon>
    </lineage>
</organism>
<dbReference type="AlphaFoldDB" id="A0A1Y1LPK7"/>